<keyword evidence="4" id="KW-0808">Transferase</keyword>
<dbReference type="NCBIfam" id="TIGR00726">
    <property type="entry name" value="peptidoglycan editing factor PgeF"/>
    <property type="match status" value="1"/>
</dbReference>
<dbReference type="HOGENOM" id="CLU_065784_0_2_9"/>
<dbReference type="RefSeq" id="WP_005585881.1">
    <property type="nucleotide sequence ID" value="NZ_LT669839.1"/>
</dbReference>
<evidence type="ECO:0000256" key="9">
    <source>
        <dbReference type="ARBA" id="ARBA00048968"/>
    </source>
</evidence>
<dbReference type="Proteomes" id="UP000245423">
    <property type="component" value="Chromosome 1"/>
</dbReference>
<comment type="catalytic activity">
    <reaction evidence="1">
        <text>inosine + phosphate = alpha-D-ribose 1-phosphate + hypoxanthine</text>
        <dbReference type="Rhea" id="RHEA:27646"/>
        <dbReference type="ChEBI" id="CHEBI:17368"/>
        <dbReference type="ChEBI" id="CHEBI:17596"/>
        <dbReference type="ChEBI" id="CHEBI:43474"/>
        <dbReference type="ChEBI" id="CHEBI:57720"/>
        <dbReference type="EC" id="2.4.2.1"/>
    </reaction>
    <physiologicalReaction direction="left-to-right" evidence="1">
        <dbReference type="Rhea" id="RHEA:27647"/>
    </physiologicalReaction>
</comment>
<dbReference type="OrthoDB" id="4279at2"/>
<evidence type="ECO:0000256" key="7">
    <source>
        <dbReference type="ARBA" id="ARBA00022833"/>
    </source>
</evidence>
<dbReference type="AlphaFoldDB" id="M1YZ27"/>
<dbReference type="InterPro" id="IPR011324">
    <property type="entry name" value="Cytotoxic_necrot_fac-like_cat"/>
</dbReference>
<dbReference type="Gene3D" id="3.60.140.10">
    <property type="entry name" value="CNF1/YfiH-like putative cysteine hydrolases"/>
    <property type="match status" value="1"/>
</dbReference>
<accession>M1YZ27</accession>
<dbReference type="CDD" id="cd16833">
    <property type="entry name" value="YfiH"/>
    <property type="match status" value="1"/>
</dbReference>
<keyword evidence="13" id="KW-1185">Reference proteome</keyword>
<dbReference type="PANTHER" id="PTHR30616:SF2">
    <property type="entry name" value="PURINE NUCLEOSIDE PHOSPHORYLASE LACC1"/>
    <property type="match status" value="1"/>
</dbReference>
<protein>
    <recommendedName>
        <fullName evidence="11">Purine nucleoside phosphorylase</fullName>
    </recommendedName>
</protein>
<name>M1YZ27_9FIRM</name>
<evidence type="ECO:0000256" key="10">
    <source>
        <dbReference type="ARBA" id="ARBA00049893"/>
    </source>
</evidence>
<evidence type="ECO:0000256" key="2">
    <source>
        <dbReference type="ARBA" id="ARBA00003215"/>
    </source>
</evidence>
<dbReference type="GO" id="GO:0017061">
    <property type="term" value="F:S-methyl-5-thioadenosine phosphorylase activity"/>
    <property type="evidence" value="ECO:0007669"/>
    <property type="project" value="UniProtKB-EC"/>
</dbReference>
<dbReference type="GO" id="GO:0016787">
    <property type="term" value="F:hydrolase activity"/>
    <property type="evidence" value="ECO:0007669"/>
    <property type="project" value="UniProtKB-KW"/>
</dbReference>
<evidence type="ECO:0000256" key="5">
    <source>
        <dbReference type="ARBA" id="ARBA00022723"/>
    </source>
</evidence>
<proteinExistence type="inferred from homology"/>
<dbReference type="SUPFAM" id="SSF64438">
    <property type="entry name" value="CNF1/YfiH-like putative cysteine hydrolases"/>
    <property type="match status" value="1"/>
</dbReference>
<comment type="catalytic activity">
    <reaction evidence="9">
        <text>adenosine + phosphate = alpha-D-ribose 1-phosphate + adenine</text>
        <dbReference type="Rhea" id="RHEA:27642"/>
        <dbReference type="ChEBI" id="CHEBI:16335"/>
        <dbReference type="ChEBI" id="CHEBI:16708"/>
        <dbReference type="ChEBI" id="CHEBI:43474"/>
        <dbReference type="ChEBI" id="CHEBI:57720"/>
        <dbReference type="EC" id="2.4.2.1"/>
    </reaction>
    <physiologicalReaction direction="left-to-right" evidence="9">
        <dbReference type="Rhea" id="RHEA:27643"/>
    </physiologicalReaction>
</comment>
<evidence type="ECO:0000256" key="8">
    <source>
        <dbReference type="ARBA" id="ARBA00047989"/>
    </source>
</evidence>
<reference evidence="12 13" key="1">
    <citation type="submission" date="2016-11" db="EMBL/GenBank/DDBJ databases">
        <authorList>
            <person name="Manzoor S."/>
        </authorList>
    </citation>
    <scope>NUCLEOTIDE SEQUENCE [LARGE SCALE GENOMIC DNA]</scope>
    <source>
        <strain evidence="12">Clostridium ultunense strain Esp</strain>
    </source>
</reference>
<dbReference type="Pfam" id="PF02578">
    <property type="entry name" value="Cu-oxidase_4"/>
    <property type="match status" value="1"/>
</dbReference>
<dbReference type="InterPro" id="IPR038371">
    <property type="entry name" value="Cu_polyphenol_OxRdtase_sf"/>
</dbReference>
<evidence type="ECO:0000256" key="4">
    <source>
        <dbReference type="ARBA" id="ARBA00022679"/>
    </source>
</evidence>
<evidence type="ECO:0000313" key="12">
    <source>
        <dbReference type="EMBL" id="SHD77269.1"/>
    </source>
</evidence>
<dbReference type="InterPro" id="IPR003730">
    <property type="entry name" value="Cu_polyphenol_OxRdtase"/>
</dbReference>
<evidence type="ECO:0000256" key="11">
    <source>
        <dbReference type="RuleBase" id="RU361274"/>
    </source>
</evidence>
<dbReference type="EMBL" id="LT669839">
    <property type="protein sequence ID" value="SHD77269.1"/>
    <property type="molecule type" value="Genomic_DNA"/>
</dbReference>
<evidence type="ECO:0000256" key="3">
    <source>
        <dbReference type="ARBA" id="ARBA00007353"/>
    </source>
</evidence>
<comment type="catalytic activity">
    <reaction evidence="8">
        <text>adenosine + H2O + H(+) = inosine + NH4(+)</text>
        <dbReference type="Rhea" id="RHEA:24408"/>
        <dbReference type="ChEBI" id="CHEBI:15377"/>
        <dbReference type="ChEBI" id="CHEBI:15378"/>
        <dbReference type="ChEBI" id="CHEBI:16335"/>
        <dbReference type="ChEBI" id="CHEBI:17596"/>
        <dbReference type="ChEBI" id="CHEBI:28938"/>
        <dbReference type="EC" id="3.5.4.4"/>
    </reaction>
    <physiologicalReaction direction="left-to-right" evidence="8">
        <dbReference type="Rhea" id="RHEA:24409"/>
    </physiologicalReaction>
</comment>
<evidence type="ECO:0000256" key="6">
    <source>
        <dbReference type="ARBA" id="ARBA00022801"/>
    </source>
</evidence>
<sequence length="250" mass="28420">MTIIERYHKGALYYQFKRFKDIDFINHLFTSRIGWNDEDFEGKISDILHVPKNNIISVKQVHGTNIKLIDSKLGNFDNISELEADGLITDLPNIVLATYHADCVPIYFLDRGKKVVGIAHGGWRGTFENISGKMIDIMKNKYDSNSGDMLVGIGPSIGPCCYEVGKDLDEKFSEKYKGFSDIIIRNGKIFLDLWKINYMQIEEKGIPKENIVLSNICTSCGIDKFYSYRKEKGTSNRMIAAIGLIEGFKH</sequence>
<keyword evidence="6" id="KW-0378">Hydrolase</keyword>
<keyword evidence="7" id="KW-0862">Zinc</keyword>
<comment type="catalytic activity">
    <reaction evidence="10">
        <text>S-methyl-5'-thioadenosine + phosphate = 5-(methylsulfanyl)-alpha-D-ribose 1-phosphate + adenine</text>
        <dbReference type="Rhea" id="RHEA:11852"/>
        <dbReference type="ChEBI" id="CHEBI:16708"/>
        <dbReference type="ChEBI" id="CHEBI:17509"/>
        <dbReference type="ChEBI" id="CHEBI:43474"/>
        <dbReference type="ChEBI" id="CHEBI:58533"/>
        <dbReference type="EC" id="2.4.2.28"/>
    </reaction>
    <physiologicalReaction direction="left-to-right" evidence="10">
        <dbReference type="Rhea" id="RHEA:11853"/>
    </physiologicalReaction>
</comment>
<gene>
    <name evidence="12" type="ORF">CUESP1_1910</name>
</gene>
<dbReference type="GO" id="GO:0005507">
    <property type="term" value="F:copper ion binding"/>
    <property type="evidence" value="ECO:0007669"/>
    <property type="project" value="TreeGrafter"/>
</dbReference>
<evidence type="ECO:0000256" key="1">
    <source>
        <dbReference type="ARBA" id="ARBA00000553"/>
    </source>
</evidence>
<keyword evidence="5" id="KW-0479">Metal-binding</keyword>
<organism evidence="12 13">
    <name type="scientific">[Clostridium] ultunense Esp</name>
    <dbReference type="NCBI Taxonomy" id="1288971"/>
    <lineage>
        <taxon>Bacteria</taxon>
        <taxon>Bacillati</taxon>
        <taxon>Bacillota</taxon>
        <taxon>Tissierellia</taxon>
        <taxon>Tissierellales</taxon>
        <taxon>Tepidimicrobiaceae</taxon>
        <taxon>Schnuerera</taxon>
    </lineage>
</organism>
<evidence type="ECO:0000313" key="13">
    <source>
        <dbReference type="Proteomes" id="UP000245423"/>
    </source>
</evidence>
<dbReference type="PANTHER" id="PTHR30616">
    <property type="entry name" value="UNCHARACTERIZED PROTEIN YFIH"/>
    <property type="match status" value="1"/>
</dbReference>
<comment type="similarity">
    <text evidence="3 11">Belongs to the purine nucleoside phosphorylase YfiH/LACC1 family.</text>
</comment>
<comment type="function">
    <text evidence="2">Purine nucleoside enzyme that catalyzes the phosphorolysis of adenosine and inosine nucleosides, yielding D-ribose 1-phosphate and the respective free bases, adenine and hypoxanthine. Also catalyzes the phosphorolysis of S-methyl-5'-thioadenosine into adenine and S-methyl-5-thio-alpha-D-ribose 1-phosphate. Also has adenosine deaminase activity.</text>
</comment>